<dbReference type="InterPro" id="IPR011701">
    <property type="entry name" value="MFS"/>
</dbReference>
<dbReference type="Gene3D" id="1.20.1250.20">
    <property type="entry name" value="MFS general substrate transporter like domains"/>
    <property type="match status" value="2"/>
</dbReference>
<feature type="transmembrane region" description="Helical" evidence="7">
    <location>
        <begin position="89"/>
        <end position="111"/>
    </location>
</feature>
<keyword evidence="10" id="KW-1185">Reference proteome</keyword>
<evidence type="ECO:0000256" key="3">
    <source>
        <dbReference type="ARBA" id="ARBA00022692"/>
    </source>
</evidence>
<evidence type="ECO:0000256" key="4">
    <source>
        <dbReference type="ARBA" id="ARBA00022989"/>
    </source>
</evidence>
<feature type="transmembrane region" description="Helical" evidence="7">
    <location>
        <begin position="51"/>
        <end position="69"/>
    </location>
</feature>
<protein>
    <submittedName>
        <fullName evidence="9">MFS general substrate transporter</fullName>
    </submittedName>
</protein>
<accession>A0A6G1GX37</accession>
<feature type="transmembrane region" description="Helical" evidence="7">
    <location>
        <begin position="322"/>
        <end position="340"/>
    </location>
</feature>
<evidence type="ECO:0000256" key="1">
    <source>
        <dbReference type="ARBA" id="ARBA00004141"/>
    </source>
</evidence>
<feature type="transmembrane region" description="Helical" evidence="7">
    <location>
        <begin position="178"/>
        <end position="199"/>
    </location>
</feature>
<feature type="region of interest" description="Disordered" evidence="6">
    <location>
        <begin position="1"/>
        <end position="25"/>
    </location>
</feature>
<evidence type="ECO:0000256" key="6">
    <source>
        <dbReference type="SAM" id="MobiDB-lite"/>
    </source>
</evidence>
<name>A0A6G1GX37_9PEZI</name>
<evidence type="ECO:0000256" key="5">
    <source>
        <dbReference type="ARBA" id="ARBA00023136"/>
    </source>
</evidence>
<feature type="transmembrane region" description="Helical" evidence="7">
    <location>
        <begin position="377"/>
        <end position="397"/>
    </location>
</feature>
<reference evidence="9" key="1">
    <citation type="journal article" date="2020" name="Stud. Mycol.">
        <title>101 Dothideomycetes genomes: a test case for predicting lifestyles and emergence of pathogens.</title>
        <authorList>
            <person name="Haridas S."/>
            <person name="Albert R."/>
            <person name="Binder M."/>
            <person name="Bloem J."/>
            <person name="Labutti K."/>
            <person name="Salamov A."/>
            <person name="Andreopoulos B."/>
            <person name="Baker S."/>
            <person name="Barry K."/>
            <person name="Bills G."/>
            <person name="Bluhm B."/>
            <person name="Cannon C."/>
            <person name="Castanera R."/>
            <person name="Culley D."/>
            <person name="Daum C."/>
            <person name="Ezra D."/>
            <person name="Gonzalez J."/>
            <person name="Henrissat B."/>
            <person name="Kuo A."/>
            <person name="Liang C."/>
            <person name="Lipzen A."/>
            <person name="Lutzoni F."/>
            <person name="Magnuson J."/>
            <person name="Mondo S."/>
            <person name="Nolan M."/>
            <person name="Ohm R."/>
            <person name="Pangilinan J."/>
            <person name="Park H.-J."/>
            <person name="Ramirez L."/>
            <person name="Alfaro M."/>
            <person name="Sun H."/>
            <person name="Tritt A."/>
            <person name="Yoshinaga Y."/>
            <person name="Zwiers L.-H."/>
            <person name="Turgeon B."/>
            <person name="Goodwin S."/>
            <person name="Spatafora J."/>
            <person name="Crous P."/>
            <person name="Grigoriev I."/>
        </authorList>
    </citation>
    <scope>NUCLEOTIDE SEQUENCE</scope>
    <source>
        <strain evidence="9">CBS 113979</strain>
    </source>
</reference>
<gene>
    <name evidence="9" type="ORF">K402DRAFT_378739</name>
</gene>
<dbReference type="OrthoDB" id="3639251at2759"/>
<proteinExistence type="predicted"/>
<evidence type="ECO:0000256" key="2">
    <source>
        <dbReference type="ARBA" id="ARBA00022448"/>
    </source>
</evidence>
<dbReference type="AlphaFoldDB" id="A0A6G1GX37"/>
<evidence type="ECO:0000313" key="9">
    <source>
        <dbReference type="EMBL" id="KAF1985521.1"/>
    </source>
</evidence>
<dbReference type="SUPFAM" id="SSF103473">
    <property type="entry name" value="MFS general substrate transporter"/>
    <property type="match status" value="1"/>
</dbReference>
<feature type="transmembrane region" description="Helical" evidence="7">
    <location>
        <begin position="211"/>
        <end position="236"/>
    </location>
</feature>
<dbReference type="InterPro" id="IPR020846">
    <property type="entry name" value="MFS_dom"/>
</dbReference>
<evidence type="ECO:0000259" key="8">
    <source>
        <dbReference type="PROSITE" id="PS50850"/>
    </source>
</evidence>
<feature type="domain" description="Major facilitator superfamily (MFS) profile" evidence="8">
    <location>
        <begin position="51"/>
        <end position="469"/>
    </location>
</feature>
<dbReference type="FunFam" id="1.20.1250.20:FF:000409">
    <property type="entry name" value="MFS general substrate transporter"/>
    <property type="match status" value="1"/>
</dbReference>
<evidence type="ECO:0000313" key="10">
    <source>
        <dbReference type="Proteomes" id="UP000800041"/>
    </source>
</evidence>
<organism evidence="9 10">
    <name type="scientific">Aulographum hederae CBS 113979</name>
    <dbReference type="NCBI Taxonomy" id="1176131"/>
    <lineage>
        <taxon>Eukaryota</taxon>
        <taxon>Fungi</taxon>
        <taxon>Dikarya</taxon>
        <taxon>Ascomycota</taxon>
        <taxon>Pezizomycotina</taxon>
        <taxon>Dothideomycetes</taxon>
        <taxon>Pleosporomycetidae</taxon>
        <taxon>Aulographales</taxon>
        <taxon>Aulographaceae</taxon>
    </lineage>
</organism>
<keyword evidence="2" id="KW-0813">Transport</keyword>
<feature type="transmembrane region" description="Helical" evidence="7">
    <location>
        <begin position="409"/>
        <end position="429"/>
    </location>
</feature>
<feature type="transmembrane region" description="Helical" evidence="7">
    <location>
        <begin position="143"/>
        <end position="166"/>
    </location>
</feature>
<dbReference type="GO" id="GO:0016020">
    <property type="term" value="C:membrane"/>
    <property type="evidence" value="ECO:0007669"/>
    <property type="project" value="UniProtKB-SubCell"/>
</dbReference>
<evidence type="ECO:0000256" key="7">
    <source>
        <dbReference type="SAM" id="Phobius"/>
    </source>
</evidence>
<dbReference type="PANTHER" id="PTHR43791">
    <property type="entry name" value="PERMEASE-RELATED"/>
    <property type="match status" value="1"/>
</dbReference>
<keyword evidence="5 7" id="KW-0472">Membrane</keyword>
<keyword evidence="3 7" id="KW-0812">Transmembrane</keyword>
<dbReference type="Proteomes" id="UP000800041">
    <property type="component" value="Unassembled WGS sequence"/>
</dbReference>
<comment type="subcellular location">
    <subcellularLocation>
        <location evidence="1">Membrane</location>
        <topology evidence="1">Multi-pass membrane protein</topology>
    </subcellularLocation>
</comment>
<keyword evidence="4 7" id="KW-1133">Transmembrane helix</keyword>
<dbReference type="InterPro" id="IPR036259">
    <property type="entry name" value="MFS_trans_sf"/>
</dbReference>
<feature type="transmembrane region" description="Helical" evidence="7">
    <location>
        <begin position="118"/>
        <end position="137"/>
    </location>
</feature>
<dbReference type="GO" id="GO:0022857">
    <property type="term" value="F:transmembrane transporter activity"/>
    <property type="evidence" value="ECO:0007669"/>
    <property type="project" value="InterPro"/>
</dbReference>
<dbReference type="EMBL" id="ML977161">
    <property type="protein sequence ID" value="KAF1985521.1"/>
    <property type="molecule type" value="Genomic_DNA"/>
</dbReference>
<dbReference type="Pfam" id="PF07690">
    <property type="entry name" value="MFS_1"/>
    <property type="match status" value="1"/>
</dbReference>
<dbReference type="PROSITE" id="PS50850">
    <property type="entry name" value="MFS"/>
    <property type="match status" value="1"/>
</dbReference>
<feature type="transmembrane region" description="Helical" evidence="7">
    <location>
        <begin position="352"/>
        <end position="371"/>
    </location>
</feature>
<feature type="transmembrane region" description="Helical" evidence="7">
    <location>
        <begin position="285"/>
        <end position="310"/>
    </location>
</feature>
<sequence length="484" mass="53496">MSDVEKSEAFHVEESSKSGSDSPVGGLKDGFETEFTLAEQKKIIHRVDRRLIIMVGLMYCVSLIDRTNLSVANVAGMKLDLGLGIGYRYSIITLVFFITYIVFQPPSTVIVRRLGPRIHLGTITVVWGGIMIGMGFVKSWQTLAGLRVLLGVLEAGFFPSCVYLLSTWYIRYETGVRYSYFYIIGCVSSAFAGILAYGLMQMEGLAGIRGWSWIFIMEGILTCIIGISGFILLVGFPDDAKRSWRFLNDRETKFIIDRVNADRGDAHTEPFNLKKFISGGNDLKVWLFALIYFNTTTITYALAFFLPIILQEGLGFDVGESQCLVAPPYALAGLLMFAMGHLGDKFRLRGPIIVFNMLLCIIGLPIVGWHSSAAVRYFGVFLVTAGANTNIPQAMTYQANNIRGQWKRAFCSATLVGFGGIGGIAGSLVFRTQDSPEYHNGIWACIACSLLNIILVGWLSLIFKRENRKVDAGRLNVDGSEVSI</sequence>
<feature type="compositionally biased region" description="Basic and acidic residues" evidence="6">
    <location>
        <begin position="1"/>
        <end position="16"/>
    </location>
</feature>
<feature type="transmembrane region" description="Helical" evidence="7">
    <location>
        <begin position="441"/>
        <end position="463"/>
    </location>
</feature>
<dbReference type="FunFam" id="1.20.1250.20:FF:000511">
    <property type="entry name" value="MFS general substrate transporter"/>
    <property type="match status" value="1"/>
</dbReference>
<dbReference type="PANTHER" id="PTHR43791:SF47">
    <property type="entry name" value="MAJOR FACILITATOR SUPERFAMILY (MFS) PROFILE DOMAIN-CONTAINING PROTEIN-RELATED"/>
    <property type="match status" value="1"/>
</dbReference>